<evidence type="ECO:0000256" key="2">
    <source>
        <dbReference type="SAM" id="Phobius"/>
    </source>
</evidence>
<dbReference type="RefSeq" id="WP_145201968.1">
    <property type="nucleotide sequence ID" value="NZ_CP036434.1"/>
</dbReference>
<keyword evidence="2" id="KW-0472">Membrane</keyword>
<evidence type="ECO:0000256" key="1">
    <source>
        <dbReference type="SAM" id="MobiDB-lite"/>
    </source>
</evidence>
<dbReference type="EMBL" id="CP036434">
    <property type="protein sequence ID" value="QDV08752.1"/>
    <property type="molecule type" value="Genomic_DNA"/>
</dbReference>
<keyword evidence="2" id="KW-0812">Transmembrane</keyword>
<feature type="transmembrane region" description="Helical" evidence="2">
    <location>
        <begin position="108"/>
        <end position="128"/>
    </location>
</feature>
<accession>A0A518EXD2</accession>
<keyword evidence="4" id="KW-1185">Reference proteome</keyword>
<reference evidence="3 4" key="1">
    <citation type="submission" date="2019-02" db="EMBL/GenBank/DDBJ databases">
        <title>Deep-cultivation of Planctomycetes and their phenomic and genomic characterization uncovers novel biology.</title>
        <authorList>
            <person name="Wiegand S."/>
            <person name="Jogler M."/>
            <person name="Boedeker C."/>
            <person name="Pinto D."/>
            <person name="Vollmers J."/>
            <person name="Rivas-Marin E."/>
            <person name="Kohn T."/>
            <person name="Peeters S.H."/>
            <person name="Heuer A."/>
            <person name="Rast P."/>
            <person name="Oberbeckmann S."/>
            <person name="Bunk B."/>
            <person name="Jeske O."/>
            <person name="Meyerdierks A."/>
            <person name="Storesund J.E."/>
            <person name="Kallscheuer N."/>
            <person name="Luecker S."/>
            <person name="Lage O.M."/>
            <person name="Pohl T."/>
            <person name="Merkel B.J."/>
            <person name="Hornburger P."/>
            <person name="Mueller R.-W."/>
            <person name="Bruemmer F."/>
            <person name="Labrenz M."/>
            <person name="Spormann A.M."/>
            <person name="Op den Camp H."/>
            <person name="Overmann J."/>
            <person name="Amann R."/>
            <person name="Jetten M.S.M."/>
            <person name="Mascher T."/>
            <person name="Medema M.H."/>
            <person name="Devos D.P."/>
            <person name="Kaster A.-K."/>
            <person name="Ovreas L."/>
            <person name="Rohde M."/>
            <person name="Galperin M.Y."/>
            <person name="Jogler C."/>
        </authorList>
    </citation>
    <scope>NUCLEOTIDE SEQUENCE [LARGE SCALE GENOMIC DNA]</scope>
    <source>
        <strain evidence="3 4">Poly30</strain>
    </source>
</reference>
<dbReference type="AlphaFoldDB" id="A0A518EXD2"/>
<name>A0A518EXD2_9BACT</name>
<feature type="transmembrane region" description="Helical" evidence="2">
    <location>
        <begin position="43"/>
        <end position="61"/>
    </location>
</feature>
<protein>
    <submittedName>
        <fullName evidence="3">Uncharacterized protein</fullName>
    </submittedName>
</protein>
<dbReference type="Proteomes" id="UP000320390">
    <property type="component" value="Chromosome"/>
</dbReference>
<dbReference type="OrthoDB" id="279298at2"/>
<keyword evidence="2" id="KW-1133">Transmembrane helix</keyword>
<evidence type="ECO:0000313" key="4">
    <source>
        <dbReference type="Proteomes" id="UP000320390"/>
    </source>
</evidence>
<evidence type="ECO:0000313" key="3">
    <source>
        <dbReference type="EMBL" id="QDV08752.1"/>
    </source>
</evidence>
<sequence length="132" mass="14462">MDPAQPSVRLPEKPSPAPVAEPDTLPGLLALARPTFLAWEKLRLLYVAILGALTLGLWLHYPPPDRGRGLFLIGEGAVLANLLYFAGPMVETYVAWLGWRKCWLRPTLFIAGTALSVFLVLIVVPAMGEDPF</sequence>
<gene>
    <name evidence="3" type="ORF">Poly30_43070</name>
</gene>
<feature type="region of interest" description="Disordered" evidence="1">
    <location>
        <begin position="1"/>
        <end position="21"/>
    </location>
</feature>
<proteinExistence type="predicted"/>
<organism evidence="3 4">
    <name type="scientific">Saltatorellus ferox</name>
    <dbReference type="NCBI Taxonomy" id="2528018"/>
    <lineage>
        <taxon>Bacteria</taxon>
        <taxon>Pseudomonadati</taxon>
        <taxon>Planctomycetota</taxon>
        <taxon>Planctomycetia</taxon>
        <taxon>Planctomycetia incertae sedis</taxon>
        <taxon>Saltatorellus</taxon>
    </lineage>
</organism>